<keyword evidence="1" id="KW-1133">Transmembrane helix</keyword>
<evidence type="ECO:0000256" key="1">
    <source>
        <dbReference type="SAM" id="Phobius"/>
    </source>
</evidence>
<keyword evidence="3" id="KW-1185">Reference proteome</keyword>
<feature type="transmembrane region" description="Helical" evidence="1">
    <location>
        <begin position="147"/>
        <end position="169"/>
    </location>
</feature>
<protein>
    <submittedName>
        <fullName evidence="2">Uncharacterized protein</fullName>
    </submittedName>
</protein>
<dbReference type="EMBL" id="JAULSR010000012">
    <property type="protein sequence ID" value="KAK0609699.1"/>
    <property type="molecule type" value="Genomic_DNA"/>
</dbReference>
<dbReference type="AlphaFoldDB" id="A0AA39W3U2"/>
<keyword evidence="1" id="KW-0472">Membrane</keyword>
<comment type="caution">
    <text evidence="2">The sequence shown here is derived from an EMBL/GenBank/DDBJ whole genome shotgun (WGS) entry which is preliminary data.</text>
</comment>
<reference evidence="2" key="1">
    <citation type="submission" date="2023-06" db="EMBL/GenBank/DDBJ databases">
        <title>Genome-scale phylogeny and comparative genomics of the fungal order Sordariales.</title>
        <authorList>
            <consortium name="Lawrence Berkeley National Laboratory"/>
            <person name="Hensen N."/>
            <person name="Bonometti L."/>
            <person name="Westerberg I."/>
            <person name="Brannstrom I.O."/>
            <person name="Guillou S."/>
            <person name="Cros-Aarteil S."/>
            <person name="Calhoun S."/>
            <person name="Haridas S."/>
            <person name="Kuo A."/>
            <person name="Mondo S."/>
            <person name="Pangilinan J."/>
            <person name="Riley R."/>
            <person name="LaButti K."/>
            <person name="Andreopoulos B."/>
            <person name="Lipzen A."/>
            <person name="Chen C."/>
            <person name="Yanf M."/>
            <person name="Daum C."/>
            <person name="Ng V."/>
            <person name="Clum A."/>
            <person name="Steindorff A."/>
            <person name="Ohm R."/>
            <person name="Martin F."/>
            <person name="Silar P."/>
            <person name="Natvig D."/>
            <person name="Lalanne C."/>
            <person name="Gautier V."/>
            <person name="Ament-velasquez S.L."/>
            <person name="Kruys A."/>
            <person name="Hutchinson M.I."/>
            <person name="Powell A.J."/>
            <person name="Barry K."/>
            <person name="Miller A.N."/>
            <person name="Grigoriev I.V."/>
            <person name="Debuchy R."/>
            <person name="Gladieux P."/>
            <person name="Thoren M.H."/>
            <person name="Johannesson H."/>
        </authorList>
    </citation>
    <scope>NUCLEOTIDE SEQUENCE</scope>
    <source>
        <strain evidence="2">SMH3391-2</strain>
    </source>
</reference>
<dbReference type="SUPFAM" id="SSF51182">
    <property type="entry name" value="RmlC-like cupins"/>
    <property type="match status" value="1"/>
</dbReference>
<name>A0AA39W3U2_9PEZI</name>
<dbReference type="InterPro" id="IPR011051">
    <property type="entry name" value="RmlC_Cupin_sf"/>
</dbReference>
<gene>
    <name evidence="2" type="ORF">B0T17DRAFT_501365</name>
</gene>
<evidence type="ECO:0000313" key="2">
    <source>
        <dbReference type="EMBL" id="KAK0609699.1"/>
    </source>
</evidence>
<sequence>MTYNSNPTIPIIIARNPPSAVTYDLSIPHRVTITLPLGSTWTSGLHFHQTHDEYLCLLKGTVRVRLGDEIHILTASNHSPLTPLEIKVPKGVWHEWSRADGDVGKDEEVIVVERTDPTDGDKAIFFWNLNGVILKAQRTTKPALAPAWAFGLALDIWITLNLFAIFHMLDNIPVLLGARELFIQWGLVSRGSWAEALLSELETAWAVVVLWAAEKVIRVLGEGAVRREFTPEKEYKEWMNRRREKGGVGL</sequence>
<dbReference type="Gene3D" id="2.60.120.10">
    <property type="entry name" value="Jelly Rolls"/>
    <property type="match status" value="1"/>
</dbReference>
<evidence type="ECO:0000313" key="3">
    <source>
        <dbReference type="Proteomes" id="UP001174934"/>
    </source>
</evidence>
<dbReference type="InterPro" id="IPR014710">
    <property type="entry name" value="RmlC-like_jellyroll"/>
</dbReference>
<proteinExistence type="predicted"/>
<keyword evidence="1" id="KW-0812">Transmembrane</keyword>
<dbReference type="Proteomes" id="UP001174934">
    <property type="component" value="Unassembled WGS sequence"/>
</dbReference>
<accession>A0AA39W3U2</accession>
<organism evidence="2 3">
    <name type="scientific">Bombardia bombarda</name>
    <dbReference type="NCBI Taxonomy" id="252184"/>
    <lineage>
        <taxon>Eukaryota</taxon>
        <taxon>Fungi</taxon>
        <taxon>Dikarya</taxon>
        <taxon>Ascomycota</taxon>
        <taxon>Pezizomycotina</taxon>
        <taxon>Sordariomycetes</taxon>
        <taxon>Sordariomycetidae</taxon>
        <taxon>Sordariales</taxon>
        <taxon>Lasiosphaeriaceae</taxon>
        <taxon>Bombardia</taxon>
    </lineage>
</organism>